<sequence>MEPLRKQRNPDLIVDPNIILSASISNDEMWKYKRMTKGMPRIETTGPAQADLSVGIQISAERLALLLAYP</sequence>
<gene>
    <name evidence="1" type="ORF">V6N11_075443</name>
</gene>
<organism evidence="1 2">
    <name type="scientific">Hibiscus sabdariffa</name>
    <name type="common">roselle</name>
    <dbReference type="NCBI Taxonomy" id="183260"/>
    <lineage>
        <taxon>Eukaryota</taxon>
        <taxon>Viridiplantae</taxon>
        <taxon>Streptophyta</taxon>
        <taxon>Embryophyta</taxon>
        <taxon>Tracheophyta</taxon>
        <taxon>Spermatophyta</taxon>
        <taxon>Magnoliopsida</taxon>
        <taxon>eudicotyledons</taxon>
        <taxon>Gunneridae</taxon>
        <taxon>Pentapetalae</taxon>
        <taxon>rosids</taxon>
        <taxon>malvids</taxon>
        <taxon>Malvales</taxon>
        <taxon>Malvaceae</taxon>
        <taxon>Malvoideae</taxon>
        <taxon>Hibiscus</taxon>
    </lineage>
</organism>
<accession>A0ABR2R6Q3</accession>
<proteinExistence type="predicted"/>
<evidence type="ECO:0000313" key="1">
    <source>
        <dbReference type="EMBL" id="KAK9008554.1"/>
    </source>
</evidence>
<reference evidence="1 2" key="1">
    <citation type="journal article" date="2024" name="G3 (Bethesda)">
        <title>Genome assembly of Hibiscus sabdariffa L. provides insights into metabolisms of medicinal natural products.</title>
        <authorList>
            <person name="Kim T."/>
        </authorList>
    </citation>
    <scope>NUCLEOTIDE SEQUENCE [LARGE SCALE GENOMIC DNA]</scope>
    <source>
        <strain evidence="1">TK-2024</strain>
        <tissue evidence="1">Old leaves</tissue>
    </source>
</reference>
<comment type="caution">
    <text evidence="1">The sequence shown here is derived from an EMBL/GenBank/DDBJ whole genome shotgun (WGS) entry which is preliminary data.</text>
</comment>
<evidence type="ECO:0000313" key="2">
    <source>
        <dbReference type="Proteomes" id="UP001396334"/>
    </source>
</evidence>
<name>A0ABR2R6Q3_9ROSI</name>
<dbReference type="EMBL" id="JBBPBN010000026">
    <property type="protein sequence ID" value="KAK9008554.1"/>
    <property type="molecule type" value="Genomic_DNA"/>
</dbReference>
<protein>
    <submittedName>
        <fullName evidence="1">Uncharacterized protein</fullName>
    </submittedName>
</protein>
<dbReference type="Proteomes" id="UP001396334">
    <property type="component" value="Unassembled WGS sequence"/>
</dbReference>
<keyword evidence="2" id="KW-1185">Reference proteome</keyword>